<dbReference type="SUPFAM" id="SSF53850">
    <property type="entry name" value="Periplasmic binding protein-like II"/>
    <property type="match status" value="1"/>
</dbReference>
<feature type="chain" id="PRO_5038609235" evidence="5">
    <location>
        <begin position="22"/>
        <end position="553"/>
    </location>
</feature>
<dbReference type="Gene3D" id="3.40.190.10">
    <property type="entry name" value="Periplasmic binding protein-like II"/>
    <property type="match status" value="1"/>
</dbReference>
<sequence>MKRKSLALALAAVLCVSSLTACGSSGNDSKKDTADKGTEAGTESGGETEQVEKEQIEVPDEPTKGGTLTVSLSSSPRNLDPAKYTGSYEGQVINNVCDRVVEYNKDLSEIVPSLAEEWTVSDDGLTYVFKIRQGVKFQKGKYQDGREMTAEDIAYSLNRSAKDSSLNRLDMLENAEVTGDWEVTCTLAEPNAAFLTALTDAGNSIVPKEEVEGWGDDFGAHLVGTGPFAMESFELDQQSVLVKNPDYWVAEPNLDKLVFKVITDSNQAANALKTGEIDIASSITGEAVKSVRDDSKLQLMEMPGLHVAYIYFNQVNGPTADKKVREALIKAINVEEMTASIYQYGEAVPAKLSLPPGSWGYDASCEELVPDYDPEGAKKLLTEAGYPDGFECDLYISNTALREKMATLVQAYLKTNLNVTVNINKSEWGTFSESAASGNAHMYGMSWTWYPDPYFFLNKLFSSKEIGALGNGQGFSNAEVDQLLDDALKATDQNERAEMYKKALRIVTEELPGIFYSNENVIHGLNPEVQDFVQKADNQMFFVTPWTNVWKVQ</sequence>
<dbReference type="PANTHER" id="PTHR30290">
    <property type="entry name" value="PERIPLASMIC BINDING COMPONENT OF ABC TRANSPORTER"/>
    <property type="match status" value="1"/>
</dbReference>
<dbReference type="GO" id="GO:0042597">
    <property type="term" value="C:periplasmic space"/>
    <property type="evidence" value="ECO:0007669"/>
    <property type="project" value="UniProtKB-ARBA"/>
</dbReference>
<feature type="compositionally biased region" description="Basic and acidic residues" evidence="4">
    <location>
        <begin position="28"/>
        <end position="38"/>
    </location>
</feature>
<feature type="region of interest" description="Disordered" evidence="4">
    <location>
        <begin position="21"/>
        <end position="85"/>
    </location>
</feature>
<accession>A0A1C7ICR6</accession>
<evidence type="ECO:0000313" key="8">
    <source>
        <dbReference type="Proteomes" id="UP000092574"/>
    </source>
</evidence>
<dbReference type="CDD" id="cd00995">
    <property type="entry name" value="PBP2_NikA_DppA_OppA_like"/>
    <property type="match status" value="1"/>
</dbReference>
<feature type="domain" description="Solute-binding protein family 5" evidence="6">
    <location>
        <begin position="109"/>
        <end position="466"/>
    </location>
</feature>
<evidence type="ECO:0000256" key="1">
    <source>
        <dbReference type="ARBA" id="ARBA00005695"/>
    </source>
</evidence>
<dbReference type="GO" id="GO:0043190">
    <property type="term" value="C:ATP-binding cassette (ABC) transporter complex"/>
    <property type="evidence" value="ECO:0007669"/>
    <property type="project" value="InterPro"/>
</dbReference>
<proteinExistence type="inferred from homology"/>
<protein>
    <submittedName>
        <fullName evidence="7">Peptide ABC transporter substrate-binding protein</fullName>
    </submittedName>
</protein>
<gene>
    <name evidence="7" type="ORF">A4V09_18040</name>
</gene>
<reference evidence="7" key="1">
    <citation type="submission" date="2017-04" db="EMBL/GenBank/DDBJ databases">
        <title>Complete Genome Sequences of Twelve Strains of a Stable Defined Moderately Diverse Mouse Microbiota 2 (sDMDMm2).</title>
        <authorList>
            <person name="Uchimura Y."/>
            <person name="Wyss M."/>
            <person name="Brugiroux S."/>
            <person name="Limenitakis J.P."/>
            <person name="Stecher B."/>
            <person name="McCoy K.D."/>
            <person name="Macpherson A.J."/>
        </authorList>
    </citation>
    <scope>NUCLEOTIDE SEQUENCE</scope>
    <source>
        <strain evidence="7">YL58</strain>
    </source>
</reference>
<feature type="compositionally biased region" description="Low complexity" evidence="4">
    <location>
        <begin position="39"/>
        <end position="48"/>
    </location>
</feature>
<dbReference type="PIRSF" id="PIRSF002741">
    <property type="entry name" value="MppA"/>
    <property type="match status" value="1"/>
</dbReference>
<dbReference type="EMBL" id="CP015405">
    <property type="protein sequence ID" value="ANU77476.1"/>
    <property type="molecule type" value="Genomic_DNA"/>
</dbReference>
<keyword evidence="3 5" id="KW-0732">Signal</keyword>
<dbReference type="InterPro" id="IPR000914">
    <property type="entry name" value="SBP_5_dom"/>
</dbReference>
<name>A0A1C7ICR6_9FIRM</name>
<evidence type="ECO:0000256" key="4">
    <source>
        <dbReference type="SAM" id="MobiDB-lite"/>
    </source>
</evidence>
<keyword evidence="8" id="KW-1185">Reference proteome</keyword>
<dbReference type="Proteomes" id="UP000092574">
    <property type="component" value="Chromosome"/>
</dbReference>
<evidence type="ECO:0000313" key="7">
    <source>
        <dbReference type="EMBL" id="ANU77476.1"/>
    </source>
</evidence>
<feature type="signal peptide" evidence="5">
    <location>
        <begin position="1"/>
        <end position="21"/>
    </location>
</feature>
<organism evidence="7 8">
    <name type="scientific">Blautia pseudococcoides</name>
    <dbReference type="NCBI Taxonomy" id="1796616"/>
    <lineage>
        <taxon>Bacteria</taxon>
        <taxon>Bacillati</taxon>
        <taxon>Bacillota</taxon>
        <taxon>Clostridia</taxon>
        <taxon>Lachnospirales</taxon>
        <taxon>Lachnospiraceae</taxon>
        <taxon>Blautia</taxon>
    </lineage>
</organism>
<dbReference type="GO" id="GO:1904680">
    <property type="term" value="F:peptide transmembrane transporter activity"/>
    <property type="evidence" value="ECO:0007669"/>
    <property type="project" value="TreeGrafter"/>
</dbReference>
<dbReference type="InterPro" id="IPR039424">
    <property type="entry name" value="SBP_5"/>
</dbReference>
<dbReference type="RefSeq" id="WP_065543602.1">
    <property type="nucleotide sequence ID" value="NZ_CP015405.2"/>
</dbReference>
<dbReference type="STRING" id="1796616.A4V09_18040"/>
<evidence type="ECO:0000256" key="2">
    <source>
        <dbReference type="ARBA" id="ARBA00022448"/>
    </source>
</evidence>
<dbReference type="AlphaFoldDB" id="A0A1C7ICR6"/>
<comment type="similarity">
    <text evidence="1">Belongs to the bacterial solute-binding protein 5 family.</text>
</comment>
<dbReference type="PROSITE" id="PS51257">
    <property type="entry name" value="PROKAR_LIPOPROTEIN"/>
    <property type="match status" value="1"/>
</dbReference>
<keyword evidence="2" id="KW-0813">Transport</keyword>
<dbReference type="InterPro" id="IPR030678">
    <property type="entry name" value="Peptide/Ni-bd"/>
</dbReference>
<dbReference type="KEGG" id="byl:A4V09_18040"/>
<dbReference type="Pfam" id="PF00496">
    <property type="entry name" value="SBP_bac_5"/>
    <property type="match status" value="1"/>
</dbReference>
<evidence type="ECO:0000259" key="6">
    <source>
        <dbReference type="Pfam" id="PF00496"/>
    </source>
</evidence>
<dbReference type="GO" id="GO:0015833">
    <property type="term" value="P:peptide transport"/>
    <property type="evidence" value="ECO:0007669"/>
    <property type="project" value="TreeGrafter"/>
</dbReference>
<evidence type="ECO:0000256" key="5">
    <source>
        <dbReference type="SAM" id="SignalP"/>
    </source>
</evidence>
<evidence type="ECO:0000256" key="3">
    <source>
        <dbReference type="ARBA" id="ARBA00022729"/>
    </source>
</evidence>
<dbReference type="OrthoDB" id="9772924at2"/>
<feature type="compositionally biased region" description="Polar residues" evidence="4">
    <location>
        <begin position="66"/>
        <end position="77"/>
    </location>
</feature>
<dbReference type="PANTHER" id="PTHR30290:SF9">
    <property type="entry name" value="OLIGOPEPTIDE-BINDING PROTEIN APPA"/>
    <property type="match status" value="1"/>
</dbReference>
<dbReference type="Gene3D" id="3.10.105.10">
    <property type="entry name" value="Dipeptide-binding Protein, Domain 3"/>
    <property type="match status" value="1"/>
</dbReference>